<dbReference type="AlphaFoldDB" id="A0A9P9R6X9"/>
<dbReference type="RefSeq" id="XP_046055279.1">
    <property type="nucleotide sequence ID" value="XM_046189574.1"/>
</dbReference>
<accession>A0A9P9R6X9</accession>
<keyword evidence="3" id="KW-1185">Reference proteome</keyword>
<dbReference type="GeneID" id="70219528"/>
<dbReference type="Proteomes" id="UP000720189">
    <property type="component" value="Unassembled WGS sequence"/>
</dbReference>
<name>A0A9P9R6X9_FUSRE</name>
<proteinExistence type="predicted"/>
<feature type="compositionally biased region" description="Polar residues" evidence="1">
    <location>
        <begin position="44"/>
        <end position="53"/>
    </location>
</feature>
<sequence length="255" mass="28367">MDKRLGRGTLGLSGSNTTQFREYRGVEKFPMGLQKPGTRRETYPSRSMPSNLMPQAPDAPNSRSTDVRRRGLAGSFLYLLCLSQGLSGWLSLDVGYGEVEASHYWHQNKTRGPLFFSALNDAGDNLGNFFVEMKINPKSGLQLGGFVLFMKGPLVPATKRLTVVTNMRVRELKEPQKGRAIHLLELKAWCKRYTEHLDAATPYPMLGFMFVPGAGETWSHAIILPIEPLTGSEKTWIKVMMCVQATGGSEQKTIV</sequence>
<gene>
    <name evidence="2" type="ORF">BKA55DRAFT_534237</name>
</gene>
<reference evidence="2" key="1">
    <citation type="journal article" date="2021" name="Nat. Commun.">
        <title>Genetic determinants of endophytism in the Arabidopsis root mycobiome.</title>
        <authorList>
            <person name="Mesny F."/>
            <person name="Miyauchi S."/>
            <person name="Thiergart T."/>
            <person name="Pickel B."/>
            <person name="Atanasova L."/>
            <person name="Karlsson M."/>
            <person name="Huettel B."/>
            <person name="Barry K.W."/>
            <person name="Haridas S."/>
            <person name="Chen C."/>
            <person name="Bauer D."/>
            <person name="Andreopoulos W."/>
            <person name="Pangilinan J."/>
            <person name="LaButti K."/>
            <person name="Riley R."/>
            <person name="Lipzen A."/>
            <person name="Clum A."/>
            <person name="Drula E."/>
            <person name="Henrissat B."/>
            <person name="Kohler A."/>
            <person name="Grigoriev I.V."/>
            <person name="Martin F.M."/>
            <person name="Hacquard S."/>
        </authorList>
    </citation>
    <scope>NUCLEOTIDE SEQUENCE</scope>
    <source>
        <strain evidence="2">MPI-CAGE-AT-0023</strain>
    </source>
</reference>
<evidence type="ECO:0000313" key="3">
    <source>
        <dbReference type="Proteomes" id="UP000720189"/>
    </source>
</evidence>
<dbReference type="EMBL" id="JAGMUX010000002">
    <property type="protein sequence ID" value="KAH7267460.1"/>
    <property type="molecule type" value="Genomic_DNA"/>
</dbReference>
<organism evidence="2 3">
    <name type="scientific">Fusarium redolens</name>
    <dbReference type="NCBI Taxonomy" id="48865"/>
    <lineage>
        <taxon>Eukaryota</taxon>
        <taxon>Fungi</taxon>
        <taxon>Dikarya</taxon>
        <taxon>Ascomycota</taxon>
        <taxon>Pezizomycotina</taxon>
        <taxon>Sordariomycetes</taxon>
        <taxon>Hypocreomycetidae</taxon>
        <taxon>Hypocreales</taxon>
        <taxon>Nectriaceae</taxon>
        <taxon>Fusarium</taxon>
        <taxon>Fusarium redolens species complex</taxon>
    </lineage>
</organism>
<protein>
    <submittedName>
        <fullName evidence="2">Uncharacterized protein</fullName>
    </submittedName>
</protein>
<evidence type="ECO:0000256" key="1">
    <source>
        <dbReference type="SAM" id="MobiDB-lite"/>
    </source>
</evidence>
<feature type="region of interest" description="Disordered" evidence="1">
    <location>
        <begin position="26"/>
        <end position="66"/>
    </location>
</feature>
<comment type="caution">
    <text evidence="2">The sequence shown here is derived from an EMBL/GenBank/DDBJ whole genome shotgun (WGS) entry which is preliminary data.</text>
</comment>
<evidence type="ECO:0000313" key="2">
    <source>
        <dbReference type="EMBL" id="KAH7267460.1"/>
    </source>
</evidence>